<reference evidence="1" key="1">
    <citation type="journal article" date="2023" name="Insect Mol. Biol.">
        <title>Genome sequencing provides insights into the evolution of gene families encoding plant cell wall-degrading enzymes in longhorned beetles.</title>
        <authorList>
            <person name="Shin N.R."/>
            <person name="Okamura Y."/>
            <person name="Kirsch R."/>
            <person name="Pauchet Y."/>
        </authorList>
    </citation>
    <scope>NUCLEOTIDE SEQUENCE</scope>
    <source>
        <tissue evidence="1">Midgut</tissue>
    </source>
</reference>
<protein>
    <submittedName>
        <fullName evidence="1">Uncharacterized protein</fullName>
    </submittedName>
</protein>
<organism evidence="1 2">
    <name type="scientific">Molorchus minor</name>
    <dbReference type="NCBI Taxonomy" id="1323400"/>
    <lineage>
        <taxon>Eukaryota</taxon>
        <taxon>Metazoa</taxon>
        <taxon>Ecdysozoa</taxon>
        <taxon>Arthropoda</taxon>
        <taxon>Hexapoda</taxon>
        <taxon>Insecta</taxon>
        <taxon>Pterygota</taxon>
        <taxon>Neoptera</taxon>
        <taxon>Endopterygota</taxon>
        <taxon>Coleoptera</taxon>
        <taxon>Polyphaga</taxon>
        <taxon>Cucujiformia</taxon>
        <taxon>Chrysomeloidea</taxon>
        <taxon>Cerambycidae</taxon>
        <taxon>Lamiinae</taxon>
        <taxon>Monochamini</taxon>
        <taxon>Molorchus</taxon>
    </lineage>
</organism>
<sequence length="214" mass="22997">MFLSIGNVLKYLNATPDSRNFVEGERLLNASHLILCGIEEKCEANLNIFASCLHTSAISSPPHEISGIIKNSVENGMSVTSMSCTCKAGLGGILQTYCGSSSLLHKFFRFTSLTGTVLFFLWVKVLATNNPFFTMSSSKSGSISSTCPSSSPGSKLTITMVSDHAVVPDILVADVYRQTSSPVVELSLHNSCVGLHLGFVESPKHHHAMTLLKL</sequence>
<name>A0ABQ9JT25_9CUCU</name>
<dbReference type="EMBL" id="JAPWTJ010000254">
    <property type="protein sequence ID" value="KAJ8980527.1"/>
    <property type="molecule type" value="Genomic_DNA"/>
</dbReference>
<comment type="caution">
    <text evidence="1">The sequence shown here is derived from an EMBL/GenBank/DDBJ whole genome shotgun (WGS) entry which is preliminary data.</text>
</comment>
<dbReference type="Proteomes" id="UP001162164">
    <property type="component" value="Unassembled WGS sequence"/>
</dbReference>
<keyword evidence="2" id="KW-1185">Reference proteome</keyword>
<accession>A0ABQ9JT25</accession>
<evidence type="ECO:0000313" key="2">
    <source>
        <dbReference type="Proteomes" id="UP001162164"/>
    </source>
</evidence>
<proteinExistence type="predicted"/>
<gene>
    <name evidence="1" type="ORF">NQ317_008324</name>
</gene>
<evidence type="ECO:0000313" key="1">
    <source>
        <dbReference type="EMBL" id="KAJ8980527.1"/>
    </source>
</evidence>